<dbReference type="PANTHER" id="PTHR47707">
    <property type="entry name" value="8-OXO-DGTP DIPHOSPHATASE"/>
    <property type="match status" value="1"/>
</dbReference>
<evidence type="ECO:0000256" key="7">
    <source>
        <dbReference type="ARBA" id="ARBA00022801"/>
    </source>
</evidence>
<dbReference type="GO" id="GO:0006281">
    <property type="term" value="P:DNA repair"/>
    <property type="evidence" value="ECO:0007669"/>
    <property type="project" value="UniProtKB-KW"/>
</dbReference>
<keyword evidence="7 12" id="KW-0378">Hydrolase</keyword>
<dbReference type="AlphaFoldDB" id="A0A3E0AVU8"/>
<evidence type="ECO:0000256" key="4">
    <source>
        <dbReference type="ARBA" id="ARBA00022705"/>
    </source>
</evidence>
<dbReference type="InterPro" id="IPR020476">
    <property type="entry name" value="Nudix_hydrolase"/>
</dbReference>
<dbReference type="GO" id="GO:0046872">
    <property type="term" value="F:metal ion binding"/>
    <property type="evidence" value="ECO:0007669"/>
    <property type="project" value="UniProtKB-KW"/>
</dbReference>
<keyword evidence="4" id="KW-0235">DNA replication</keyword>
<comment type="caution">
    <text evidence="14">The sequence shown here is derived from an EMBL/GenBank/DDBJ whole genome shotgun (WGS) entry which is preliminary data.</text>
</comment>
<organism evidence="14 15">
    <name type="scientific">Jeotgalicoccus halotolerans</name>
    <dbReference type="NCBI Taxonomy" id="157227"/>
    <lineage>
        <taxon>Bacteria</taxon>
        <taxon>Bacillati</taxon>
        <taxon>Bacillota</taxon>
        <taxon>Bacilli</taxon>
        <taxon>Bacillales</taxon>
        <taxon>Staphylococcaceae</taxon>
        <taxon>Jeotgalicoccus</taxon>
    </lineage>
</organism>
<proteinExistence type="inferred from homology"/>
<keyword evidence="9" id="KW-0234">DNA repair</keyword>
<dbReference type="GO" id="GO:0044716">
    <property type="term" value="F:8-oxo-GDP phosphatase activity"/>
    <property type="evidence" value="ECO:0007669"/>
    <property type="project" value="TreeGrafter"/>
</dbReference>
<keyword evidence="8" id="KW-0460">Magnesium</keyword>
<evidence type="ECO:0000256" key="3">
    <source>
        <dbReference type="ARBA" id="ARBA00022457"/>
    </source>
</evidence>
<evidence type="ECO:0000259" key="13">
    <source>
        <dbReference type="PROSITE" id="PS51462"/>
    </source>
</evidence>
<evidence type="ECO:0000256" key="11">
    <source>
        <dbReference type="ARBA" id="ARBA00038905"/>
    </source>
</evidence>
<keyword evidence="6" id="KW-0227">DNA damage</keyword>
<evidence type="ECO:0000313" key="15">
    <source>
        <dbReference type="Proteomes" id="UP000257076"/>
    </source>
</evidence>
<dbReference type="PROSITE" id="PS00893">
    <property type="entry name" value="NUDIX_BOX"/>
    <property type="match status" value="1"/>
</dbReference>
<evidence type="ECO:0000256" key="8">
    <source>
        <dbReference type="ARBA" id="ARBA00022842"/>
    </source>
</evidence>
<comment type="similarity">
    <text evidence="2 12">Belongs to the Nudix hydrolase family.</text>
</comment>
<keyword evidence="3" id="KW-0515">Mutator protein</keyword>
<dbReference type="InterPro" id="IPR047127">
    <property type="entry name" value="MutT-like"/>
</dbReference>
<dbReference type="InterPro" id="IPR015797">
    <property type="entry name" value="NUDIX_hydrolase-like_dom_sf"/>
</dbReference>
<reference evidence="14 15" key="1">
    <citation type="submission" date="2018-08" db="EMBL/GenBank/DDBJ databases">
        <title>Genomic Encyclopedia of Type Strains, Phase IV (KMG-IV): sequencing the most valuable type-strain genomes for metagenomic binning, comparative biology and taxonomic classification.</title>
        <authorList>
            <person name="Goeker M."/>
        </authorList>
    </citation>
    <scope>NUCLEOTIDE SEQUENCE [LARGE SCALE GENOMIC DNA]</scope>
    <source>
        <strain evidence="14 15">DSM 17274</strain>
    </source>
</reference>
<evidence type="ECO:0000256" key="6">
    <source>
        <dbReference type="ARBA" id="ARBA00022763"/>
    </source>
</evidence>
<dbReference type="GO" id="GO:0044715">
    <property type="term" value="F:8-oxo-dGDP phosphatase activity"/>
    <property type="evidence" value="ECO:0007669"/>
    <property type="project" value="TreeGrafter"/>
</dbReference>
<comment type="catalytic activity">
    <reaction evidence="10">
        <text>8-oxo-dGTP + H2O = 8-oxo-dGMP + diphosphate + H(+)</text>
        <dbReference type="Rhea" id="RHEA:31575"/>
        <dbReference type="ChEBI" id="CHEBI:15377"/>
        <dbReference type="ChEBI" id="CHEBI:15378"/>
        <dbReference type="ChEBI" id="CHEBI:33019"/>
        <dbReference type="ChEBI" id="CHEBI:63224"/>
        <dbReference type="ChEBI" id="CHEBI:77896"/>
        <dbReference type="EC" id="3.6.1.55"/>
    </reaction>
</comment>
<dbReference type="RefSeq" id="WP_115885435.1">
    <property type="nucleotide sequence ID" value="NZ_CBCSHX010000006.1"/>
</dbReference>
<evidence type="ECO:0000256" key="9">
    <source>
        <dbReference type="ARBA" id="ARBA00023204"/>
    </source>
</evidence>
<name>A0A3E0AVU8_9STAP</name>
<protein>
    <recommendedName>
        <fullName evidence="11">8-oxo-dGTP diphosphatase</fullName>
        <ecNumber evidence="11">3.6.1.55</ecNumber>
    </recommendedName>
</protein>
<dbReference type="SUPFAM" id="SSF55811">
    <property type="entry name" value="Nudix"/>
    <property type="match status" value="1"/>
</dbReference>
<keyword evidence="15" id="KW-1185">Reference proteome</keyword>
<comment type="cofactor">
    <cofactor evidence="1">
        <name>Mg(2+)</name>
        <dbReference type="ChEBI" id="CHEBI:18420"/>
    </cofactor>
</comment>
<dbReference type="GO" id="GO:0035539">
    <property type="term" value="F:8-oxo-7,8-dihydrodeoxyguanosine triphosphate pyrophosphatase activity"/>
    <property type="evidence" value="ECO:0007669"/>
    <property type="project" value="UniProtKB-EC"/>
</dbReference>
<dbReference type="Pfam" id="PF00293">
    <property type="entry name" value="NUDIX"/>
    <property type="match status" value="1"/>
</dbReference>
<dbReference type="InterPro" id="IPR000086">
    <property type="entry name" value="NUDIX_hydrolase_dom"/>
</dbReference>
<dbReference type="GO" id="GO:0006260">
    <property type="term" value="P:DNA replication"/>
    <property type="evidence" value="ECO:0007669"/>
    <property type="project" value="UniProtKB-KW"/>
</dbReference>
<sequence length="139" mass="15679">MTKKYIKVVGAVIEDENNSILCAQRPEGKNLALKWEFPGGKIEDGETPADALKRELVEEMTLDISIGEKITTTVYEYDFGIVELTTYYAKILAGKIRLLEHVQMKWVNPLEIEKLDWAPADIPAIEIIKQKSGNRVGKC</sequence>
<feature type="domain" description="Nudix hydrolase" evidence="13">
    <location>
        <begin position="4"/>
        <end position="129"/>
    </location>
</feature>
<keyword evidence="5" id="KW-0479">Metal-binding</keyword>
<dbReference type="PROSITE" id="PS51462">
    <property type="entry name" value="NUDIX"/>
    <property type="match status" value="1"/>
</dbReference>
<evidence type="ECO:0000256" key="10">
    <source>
        <dbReference type="ARBA" id="ARBA00035861"/>
    </source>
</evidence>
<evidence type="ECO:0000256" key="5">
    <source>
        <dbReference type="ARBA" id="ARBA00022723"/>
    </source>
</evidence>
<evidence type="ECO:0000313" key="14">
    <source>
        <dbReference type="EMBL" id="REG23894.1"/>
    </source>
</evidence>
<evidence type="ECO:0000256" key="12">
    <source>
        <dbReference type="RuleBase" id="RU003476"/>
    </source>
</evidence>
<evidence type="ECO:0000256" key="1">
    <source>
        <dbReference type="ARBA" id="ARBA00001946"/>
    </source>
</evidence>
<dbReference type="GO" id="GO:0008413">
    <property type="term" value="F:8-oxo-7,8-dihydroguanosine triphosphate pyrophosphatase activity"/>
    <property type="evidence" value="ECO:0007669"/>
    <property type="project" value="TreeGrafter"/>
</dbReference>
<dbReference type="PANTHER" id="PTHR47707:SF1">
    <property type="entry name" value="NUDIX HYDROLASE FAMILY PROTEIN"/>
    <property type="match status" value="1"/>
</dbReference>
<dbReference type="Proteomes" id="UP000257076">
    <property type="component" value="Unassembled WGS sequence"/>
</dbReference>
<gene>
    <name evidence="14" type="ORF">DFR63_1641</name>
</gene>
<dbReference type="EC" id="3.6.1.55" evidence="11"/>
<dbReference type="OrthoDB" id="9810648at2"/>
<dbReference type="EMBL" id="QUMW01000012">
    <property type="protein sequence ID" value="REG23894.1"/>
    <property type="molecule type" value="Genomic_DNA"/>
</dbReference>
<dbReference type="PRINTS" id="PR00502">
    <property type="entry name" value="NUDIXFAMILY"/>
</dbReference>
<evidence type="ECO:0000256" key="2">
    <source>
        <dbReference type="ARBA" id="ARBA00005582"/>
    </source>
</evidence>
<accession>A0A3E0AVU8</accession>
<dbReference type="Gene3D" id="3.90.79.10">
    <property type="entry name" value="Nucleoside Triphosphate Pyrophosphohydrolase"/>
    <property type="match status" value="1"/>
</dbReference>
<dbReference type="InterPro" id="IPR020084">
    <property type="entry name" value="NUDIX_hydrolase_CS"/>
</dbReference>
<dbReference type="CDD" id="cd03425">
    <property type="entry name" value="NUDIX_MutT_NudA_like"/>
    <property type="match status" value="1"/>
</dbReference>